<keyword evidence="4" id="KW-0378">Hydrolase</keyword>
<dbReference type="SUPFAM" id="SSF56300">
    <property type="entry name" value="Metallo-dependent phosphatases"/>
    <property type="match status" value="1"/>
</dbReference>
<sequence>MRIGIISDTHGSSTAFRKALEILGQCDIILHAGDVLYHGPRNPLPEGYNPKELSEIINSVQTPMLISAGNCDAPIDQMLISVPLLSPYSMLCFDGKKLLLTHGHDMEEKALEELAMKWKVDIVVTGHTHVKDIKILPGLLHVNPGSCSLPKDGIPSVALIDGKEVHLIDLNTGQSIKSANLD</sequence>
<dbReference type="InterPro" id="IPR029052">
    <property type="entry name" value="Metallo-depent_PP-like"/>
</dbReference>
<gene>
    <name evidence="4" type="primary">yfcE</name>
    <name evidence="4" type="ORF">AN618_00460</name>
</gene>
<dbReference type="GO" id="GO:0016787">
    <property type="term" value="F:hydrolase activity"/>
    <property type="evidence" value="ECO:0007669"/>
    <property type="project" value="UniProtKB-UniRule"/>
</dbReference>
<dbReference type="EC" id="3.1.4.-" evidence="2"/>
<keyword evidence="5" id="KW-1185">Reference proteome</keyword>
<dbReference type="Pfam" id="PF12850">
    <property type="entry name" value="Metallophos_2"/>
    <property type="match status" value="1"/>
</dbReference>
<dbReference type="Proteomes" id="UP000070427">
    <property type="component" value="Unassembled WGS sequence"/>
</dbReference>
<name>A0A140LDT3_9FIRM</name>
<evidence type="ECO:0000313" key="5">
    <source>
        <dbReference type="Proteomes" id="UP000070427"/>
    </source>
</evidence>
<dbReference type="InterPro" id="IPR024654">
    <property type="entry name" value="Calcineurin-like_PHP_lpxH"/>
</dbReference>
<dbReference type="STRING" id="520764.AN618_00460"/>
<dbReference type="InParanoid" id="A0A140LDT3"/>
<evidence type="ECO:0000256" key="1">
    <source>
        <dbReference type="ARBA" id="ARBA00008950"/>
    </source>
</evidence>
<keyword evidence="2" id="KW-0479">Metal-binding</keyword>
<evidence type="ECO:0000259" key="3">
    <source>
        <dbReference type="Pfam" id="PF12850"/>
    </source>
</evidence>
<protein>
    <recommendedName>
        <fullName evidence="2">Phosphoesterase</fullName>
        <ecNumber evidence="2">3.1.4.-</ecNumber>
    </recommendedName>
</protein>
<organism evidence="4 5">
    <name type="scientific">Fervidicola ferrireducens</name>
    <dbReference type="NCBI Taxonomy" id="520764"/>
    <lineage>
        <taxon>Bacteria</taxon>
        <taxon>Bacillati</taxon>
        <taxon>Bacillota</taxon>
        <taxon>Clostridia</taxon>
        <taxon>Thermosediminibacterales</taxon>
        <taxon>Thermosediminibacteraceae</taxon>
        <taxon>Fervidicola</taxon>
    </lineage>
</organism>
<evidence type="ECO:0000313" key="4">
    <source>
        <dbReference type="EMBL" id="KXG78708.1"/>
    </source>
</evidence>
<dbReference type="PANTHER" id="PTHR43165:SF1">
    <property type="entry name" value="PHOSPHODIESTERASE MJ0936"/>
    <property type="match status" value="1"/>
</dbReference>
<dbReference type="RefSeq" id="WP_066350594.1">
    <property type="nucleotide sequence ID" value="NZ_LOED01000001.1"/>
</dbReference>
<dbReference type="OrthoDB" id="9800565at2"/>
<feature type="domain" description="Calcineurin-like phosphoesterase" evidence="3">
    <location>
        <begin position="1"/>
        <end position="161"/>
    </location>
</feature>
<dbReference type="InterPro" id="IPR041802">
    <property type="entry name" value="MPP_YfcE"/>
</dbReference>
<reference evidence="4 5" key="1">
    <citation type="submission" date="2015-12" db="EMBL/GenBank/DDBJ databases">
        <title>Draft genome sequnece of Fervidicola ferrireducens strain Y170.</title>
        <authorList>
            <person name="Patel B.K."/>
        </authorList>
    </citation>
    <scope>NUCLEOTIDE SEQUENCE [LARGE SCALE GENOMIC DNA]</scope>
    <source>
        <strain evidence="4 5">Y170</strain>
    </source>
</reference>
<dbReference type="EMBL" id="LOED01000001">
    <property type="protein sequence ID" value="KXG78708.1"/>
    <property type="molecule type" value="Genomic_DNA"/>
</dbReference>
<dbReference type="Gene3D" id="3.60.21.10">
    <property type="match status" value="1"/>
</dbReference>
<dbReference type="InterPro" id="IPR053193">
    <property type="entry name" value="MetalloPDE_YfcE-like"/>
</dbReference>
<proteinExistence type="inferred from homology"/>
<comment type="cofactor">
    <cofactor evidence="2">
        <name>a divalent metal cation</name>
        <dbReference type="ChEBI" id="CHEBI:60240"/>
    </cofactor>
</comment>
<comment type="caution">
    <text evidence="4">The sequence shown here is derived from an EMBL/GenBank/DDBJ whole genome shotgun (WGS) entry which is preliminary data.</text>
</comment>
<evidence type="ECO:0000256" key="2">
    <source>
        <dbReference type="RuleBase" id="RU362039"/>
    </source>
</evidence>
<dbReference type="PANTHER" id="PTHR43165">
    <property type="entry name" value="METALLOPHOSPHOESTERASE"/>
    <property type="match status" value="1"/>
</dbReference>
<dbReference type="NCBIfam" id="NF006988">
    <property type="entry name" value="PRK09453.1"/>
    <property type="match status" value="1"/>
</dbReference>
<accession>A0A140LDT3</accession>
<dbReference type="AlphaFoldDB" id="A0A140LDT3"/>
<dbReference type="NCBIfam" id="TIGR00040">
    <property type="entry name" value="yfcE"/>
    <property type="match status" value="1"/>
</dbReference>
<dbReference type="InterPro" id="IPR000979">
    <property type="entry name" value="Phosphodiesterase_MJ0936/Vps29"/>
</dbReference>
<dbReference type="GO" id="GO:0046872">
    <property type="term" value="F:metal ion binding"/>
    <property type="evidence" value="ECO:0007669"/>
    <property type="project" value="UniProtKB-KW"/>
</dbReference>
<comment type="similarity">
    <text evidence="1 2">Belongs to the metallophosphoesterase superfamily. YfcE family.</text>
</comment>
<dbReference type="CDD" id="cd00841">
    <property type="entry name" value="MPP_YfcE"/>
    <property type="match status" value="1"/>
</dbReference>